<dbReference type="EMBL" id="CP048409">
    <property type="protein sequence ID" value="QIA08077.1"/>
    <property type="molecule type" value="Genomic_DNA"/>
</dbReference>
<feature type="chain" id="PRO_5025600070" evidence="1">
    <location>
        <begin position="25"/>
        <end position="400"/>
    </location>
</feature>
<evidence type="ECO:0000256" key="1">
    <source>
        <dbReference type="SAM" id="SignalP"/>
    </source>
</evidence>
<dbReference type="Gene3D" id="3.40.50.1820">
    <property type="entry name" value="alpha/beta hydrolase"/>
    <property type="match status" value="1"/>
</dbReference>
<keyword evidence="3" id="KW-1185">Reference proteome</keyword>
<dbReference type="InterPro" id="IPR013783">
    <property type="entry name" value="Ig-like_fold"/>
</dbReference>
<organism evidence="2 3">
    <name type="scientific">Draconibacterium halophilum</name>
    <dbReference type="NCBI Taxonomy" id="2706887"/>
    <lineage>
        <taxon>Bacteria</taxon>
        <taxon>Pseudomonadati</taxon>
        <taxon>Bacteroidota</taxon>
        <taxon>Bacteroidia</taxon>
        <taxon>Marinilabiliales</taxon>
        <taxon>Prolixibacteraceae</taxon>
        <taxon>Draconibacterium</taxon>
    </lineage>
</organism>
<name>A0A6C0RDC4_9BACT</name>
<dbReference type="Pfam" id="PF00756">
    <property type="entry name" value="Esterase"/>
    <property type="match status" value="1"/>
</dbReference>
<proteinExistence type="predicted"/>
<dbReference type="GO" id="GO:0016747">
    <property type="term" value="F:acyltransferase activity, transferring groups other than amino-acyl groups"/>
    <property type="evidence" value="ECO:0007669"/>
    <property type="project" value="TreeGrafter"/>
</dbReference>
<dbReference type="SUPFAM" id="SSF53474">
    <property type="entry name" value="alpha/beta-Hydrolases"/>
    <property type="match status" value="1"/>
</dbReference>
<dbReference type="KEGG" id="drc:G0Q07_10235"/>
<dbReference type="Gene3D" id="2.60.40.10">
    <property type="entry name" value="Immunoglobulins"/>
    <property type="match status" value="1"/>
</dbReference>
<accession>A0A6C0RDC4</accession>
<gene>
    <name evidence="2" type="ORF">G0Q07_10235</name>
</gene>
<dbReference type="SUPFAM" id="SSF81296">
    <property type="entry name" value="E set domains"/>
    <property type="match status" value="1"/>
</dbReference>
<keyword evidence="1" id="KW-0732">Signal</keyword>
<dbReference type="PANTHER" id="PTHR48098">
    <property type="entry name" value="ENTEROCHELIN ESTERASE-RELATED"/>
    <property type="match status" value="1"/>
</dbReference>
<dbReference type="PANTHER" id="PTHR48098:SF1">
    <property type="entry name" value="DIACYLGLYCEROL ACYLTRANSFERASE_MYCOLYLTRANSFERASE AG85A"/>
    <property type="match status" value="1"/>
</dbReference>
<feature type="signal peptide" evidence="1">
    <location>
        <begin position="1"/>
        <end position="24"/>
    </location>
</feature>
<dbReference type="CDD" id="cd11294">
    <property type="entry name" value="E_set_Esterase_like_N"/>
    <property type="match status" value="1"/>
</dbReference>
<evidence type="ECO:0000313" key="2">
    <source>
        <dbReference type="EMBL" id="QIA08077.1"/>
    </source>
</evidence>
<dbReference type="RefSeq" id="WP_163345998.1">
    <property type="nucleotide sequence ID" value="NZ_CP048409.1"/>
</dbReference>
<reference evidence="2 3" key="1">
    <citation type="submission" date="2020-02" db="EMBL/GenBank/DDBJ databases">
        <title>Genome sequencing for Draconibacterium sp. strain M1.</title>
        <authorList>
            <person name="Park S.-J."/>
        </authorList>
    </citation>
    <scope>NUCLEOTIDE SEQUENCE [LARGE SCALE GENOMIC DNA]</scope>
    <source>
        <strain evidence="2 3">M1</strain>
    </source>
</reference>
<dbReference type="InterPro" id="IPR029058">
    <property type="entry name" value="AB_hydrolase_fold"/>
</dbReference>
<protein>
    <submittedName>
        <fullName evidence="2">Esterase</fullName>
    </submittedName>
</protein>
<dbReference type="AlphaFoldDB" id="A0A6C0RDC4"/>
<dbReference type="InterPro" id="IPR050583">
    <property type="entry name" value="Mycobacterial_A85_antigen"/>
</dbReference>
<dbReference type="InterPro" id="IPR000801">
    <property type="entry name" value="Esterase-like"/>
</dbReference>
<evidence type="ECO:0000313" key="3">
    <source>
        <dbReference type="Proteomes" id="UP000474630"/>
    </source>
</evidence>
<dbReference type="InterPro" id="IPR014756">
    <property type="entry name" value="Ig_E-set"/>
</dbReference>
<sequence>MKRIKNLLLIFVASLFVCPLVSQAQQANVNLDYNPQKDTEGLIPFSAPLNSPEVYDDHTVTFRLKAPEAKVVTITDGTILTALGRGREPLPLEKGEDGIWSVTVGPFKPDMYAYHFNVDGMQICDPSNTMAAFTAMPPYSQLIVHGDGPAYYDAKNVPHGNVTRHIYHSDVTNGEREMYVYTPPGYDASKKYPVLYLVGGSGELPSNWIYDGRANLILDNLLAEGKAEPMIIAIPNNQVIHRNHPQHTELTFDIFEKELRNHVIPLVDASYSTIQNPKGRAISGLSMGGRHSMFIGFRSLDLFANFGILSAGDATAETTLEHFLTDPKVNDKVDYLFIGQGTEEAKGFFSRRVDGLCKALDNHNIEYEYYVGGSGGHDWSTWRHLLYYRFLPNLWEMNKN</sequence>
<dbReference type="Proteomes" id="UP000474630">
    <property type="component" value="Chromosome"/>
</dbReference>